<evidence type="ECO:0000313" key="1">
    <source>
        <dbReference type="EMBL" id="KAK6496156.1"/>
    </source>
</evidence>
<reference evidence="1 2" key="1">
    <citation type="submission" date="2023-08" db="EMBL/GenBank/DDBJ databases">
        <authorList>
            <person name="Palmer J.M."/>
        </authorList>
    </citation>
    <scope>NUCLEOTIDE SEQUENCE [LARGE SCALE GENOMIC DNA]</scope>
    <source>
        <strain evidence="1 2">TWF481</strain>
    </source>
</reference>
<organism evidence="1 2">
    <name type="scientific">Arthrobotrys musiformis</name>
    <dbReference type="NCBI Taxonomy" id="47236"/>
    <lineage>
        <taxon>Eukaryota</taxon>
        <taxon>Fungi</taxon>
        <taxon>Dikarya</taxon>
        <taxon>Ascomycota</taxon>
        <taxon>Pezizomycotina</taxon>
        <taxon>Orbiliomycetes</taxon>
        <taxon>Orbiliales</taxon>
        <taxon>Orbiliaceae</taxon>
        <taxon>Arthrobotrys</taxon>
    </lineage>
</organism>
<dbReference type="EMBL" id="JAVHJL010000011">
    <property type="protein sequence ID" value="KAK6496156.1"/>
    <property type="molecule type" value="Genomic_DNA"/>
</dbReference>
<dbReference type="Proteomes" id="UP001370758">
    <property type="component" value="Unassembled WGS sequence"/>
</dbReference>
<protein>
    <submittedName>
        <fullName evidence="1">Uncharacterized protein</fullName>
    </submittedName>
</protein>
<sequence length="180" mass="20283">MPRAAQLLVSRTAKPDIPAHWSLYIPYSLSSPLTSSQETGKLIHVVGSPLHGFTLEFKAPYIPSEDSIKRVPFPLYIIRDEHVKDTEYYITNDGSKKTVVLGTDLEGYEDDLERIAMNVEAPGRMKGWNPLVPAKVGDKNCQWWMRNYIDALVSEGIIGEDVYSNLAKIPETWGQFQETA</sequence>
<proteinExistence type="predicted"/>
<dbReference type="InterPro" id="IPR046670">
    <property type="entry name" value="DUF6540"/>
</dbReference>
<dbReference type="Pfam" id="PF20174">
    <property type="entry name" value="DUF6540"/>
    <property type="match status" value="1"/>
</dbReference>
<accession>A0AAV9VSG0</accession>
<comment type="caution">
    <text evidence="1">The sequence shown here is derived from an EMBL/GenBank/DDBJ whole genome shotgun (WGS) entry which is preliminary data.</text>
</comment>
<dbReference type="AlphaFoldDB" id="A0AAV9VSG0"/>
<keyword evidence="2" id="KW-1185">Reference proteome</keyword>
<name>A0AAV9VSG0_9PEZI</name>
<gene>
    <name evidence="1" type="ORF">TWF481_002180</name>
</gene>
<evidence type="ECO:0000313" key="2">
    <source>
        <dbReference type="Proteomes" id="UP001370758"/>
    </source>
</evidence>